<dbReference type="PROSITE" id="PS00028">
    <property type="entry name" value="ZINC_FINGER_C2H2_1"/>
    <property type="match status" value="1"/>
</dbReference>
<dbReference type="CDD" id="cd00086">
    <property type="entry name" value="homeodomain"/>
    <property type="match status" value="1"/>
</dbReference>
<dbReference type="InterPro" id="IPR013087">
    <property type="entry name" value="Znf_C2H2_type"/>
</dbReference>
<name>A0A8K0R9C1_9PLEO</name>
<dbReference type="InterPro" id="IPR001356">
    <property type="entry name" value="HD"/>
</dbReference>
<feature type="domain" description="C2H2-type" evidence="3">
    <location>
        <begin position="330"/>
        <end position="353"/>
    </location>
</feature>
<dbReference type="SMART" id="SM00355">
    <property type="entry name" value="ZnF_C2H2"/>
    <property type="match status" value="1"/>
</dbReference>
<comment type="caution">
    <text evidence="4">The sequence shown here is derived from an EMBL/GenBank/DDBJ whole genome shotgun (WGS) entry which is preliminary data.</text>
</comment>
<sequence>MLDLVKWYIDVPVAEPNLAASLPSPRVDSKGVVQLATNSYWIADNNMIGQDQFNTYIDPSKLHLQAQPRGGKLDDLEDLSPKDTRDDATGSAWIAPGTGRSDTLSHVDSSYVCLRKVRDEPNVIMPTRPAKKPRARARNPVLEEWLLANAAYPYPDADQLSALSQLSGRSLRQTRNALSNLRARKRPDLSTNPTCAGLTAYSGHSNAPRMAYCSETTSPTISTANHATPYGIGAYPSPMSTLNDVDHDFRHNCFETSERSAPDEIMGRNRSIELDGAFSPAAPTEGAISLRRKGKRKHGSRYEACDLNLDSSTRHNKAELNSLTTGAPRFHCTVCPKSFKNAWGWRRHEYGTHDFHPVEWTCMLHAAIMIGMDCIFCSQPVDDYDHFDQHNIVACSQRDPASRTFALEDRLKQHVQQIHLLEVDDKLKKGFKPPALWSRAVEAEKIHPDSLWCGFCCIGLQSTTLRMDHVAQHFRDGLSMVGWSRRPIDIASM</sequence>
<evidence type="ECO:0000259" key="3">
    <source>
        <dbReference type="PROSITE" id="PS50157"/>
    </source>
</evidence>
<protein>
    <recommendedName>
        <fullName evidence="3">C2H2-type domain-containing protein</fullName>
    </recommendedName>
</protein>
<dbReference type="Proteomes" id="UP000813461">
    <property type="component" value="Unassembled WGS sequence"/>
</dbReference>
<proteinExistence type="predicted"/>
<dbReference type="AlphaFoldDB" id="A0A8K0R9C1"/>
<keyword evidence="5" id="KW-1185">Reference proteome</keyword>
<dbReference type="GO" id="GO:0003677">
    <property type="term" value="F:DNA binding"/>
    <property type="evidence" value="ECO:0007669"/>
    <property type="project" value="InterPro"/>
</dbReference>
<evidence type="ECO:0000256" key="2">
    <source>
        <dbReference type="SAM" id="MobiDB-lite"/>
    </source>
</evidence>
<evidence type="ECO:0000313" key="4">
    <source>
        <dbReference type="EMBL" id="KAH7088083.1"/>
    </source>
</evidence>
<feature type="compositionally biased region" description="Basic and acidic residues" evidence="2">
    <location>
        <begin position="71"/>
        <end position="88"/>
    </location>
</feature>
<dbReference type="Gene3D" id="1.10.10.60">
    <property type="entry name" value="Homeodomain-like"/>
    <property type="match status" value="1"/>
</dbReference>
<feature type="region of interest" description="Disordered" evidence="2">
    <location>
        <begin position="67"/>
        <end position="96"/>
    </location>
</feature>
<reference evidence="4" key="1">
    <citation type="journal article" date="2021" name="Nat. Commun.">
        <title>Genetic determinants of endophytism in the Arabidopsis root mycobiome.</title>
        <authorList>
            <person name="Mesny F."/>
            <person name="Miyauchi S."/>
            <person name="Thiergart T."/>
            <person name="Pickel B."/>
            <person name="Atanasova L."/>
            <person name="Karlsson M."/>
            <person name="Huettel B."/>
            <person name="Barry K.W."/>
            <person name="Haridas S."/>
            <person name="Chen C."/>
            <person name="Bauer D."/>
            <person name="Andreopoulos W."/>
            <person name="Pangilinan J."/>
            <person name="LaButti K."/>
            <person name="Riley R."/>
            <person name="Lipzen A."/>
            <person name="Clum A."/>
            <person name="Drula E."/>
            <person name="Henrissat B."/>
            <person name="Kohler A."/>
            <person name="Grigoriev I.V."/>
            <person name="Martin F.M."/>
            <person name="Hacquard S."/>
        </authorList>
    </citation>
    <scope>NUCLEOTIDE SEQUENCE</scope>
    <source>
        <strain evidence="4">MPI-SDFR-AT-0120</strain>
    </source>
</reference>
<dbReference type="EMBL" id="JAGMVJ010000008">
    <property type="protein sequence ID" value="KAH7088083.1"/>
    <property type="molecule type" value="Genomic_DNA"/>
</dbReference>
<evidence type="ECO:0000256" key="1">
    <source>
        <dbReference type="PROSITE-ProRule" id="PRU00042"/>
    </source>
</evidence>
<gene>
    <name evidence="4" type="ORF">FB567DRAFT_523649</name>
</gene>
<dbReference type="OrthoDB" id="10056939at2759"/>
<evidence type="ECO:0000313" key="5">
    <source>
        <dbReference type="Proteomes" id="UP000813461"/>
    </source>
</evidence>
<organism evidence="4 5">
    <name type="scientific">Paraphoma chrysanthemicola</name>
    <dbReference type="NCBI Taxonomy" id="798071"/>
    <lineage>
        <taxon>Eukaryota</taxon>
        <taxon>Fungi</taxon>
        <taxon>Dikarya</taxon>
        <taxon>Ascomycota</taxon>
        <taxon>Pezizomycotina</taxon>
        <taxon>Dothideomycetes</taxon>
        <taxon>Pleosporomycetidae</taxon>
        <taxon>Pleosporales</taxon>
        <taxon>Pleosporineae</taxon>
        <taxon>Phaeosphaeriaceae</taxon>
        <taxon>Paraphoma</taxon>
    </lineage>
</organism>
<keyword evidence="1" id="KW-0863">Zinc-finger</keyword>
<keyword evidence="1" id="KW-0862">Zinc</keyword>
<accession>A0A8K0R9C1</accession>
<dbReference type="GO" id="GO:0008270">
    <property type="term" value="F:zinc ion binding"/>
    <property type="evidence" value="ECO:0007669"/>
    <property type="project" value="UniProtKB-KW"/>
</dbReference>
<keyword evidence="1" id="KW-0479">Metal-binding</keyword>
<dbReference type="PROSITE" id="PS50157">
    <property type="entry name" value="ZINC_FINGER_C2H2_2"/>
    <property type="match status" value="1"/>
</dbReference>